<dbReference type="InterPro" id="IPR027417">
    <property type="entry name" value="P-loop_NTPase"/>
</dbReference>
<keyword evidence="1" id="KW-0547">Nucleotide-binding</keyword>
<sequence length="745" mass="79374">MESTLFDFDALPLMGEQGALLEARPARTRVRSKVADPVAHVHVLHSQPHMDRVFDYLIPEKFADSARVGTRVVVDLGAQRVGGFIVARDGTTEGSGRLRPLYRVVSEHPVLTASVYSVARTLADKYAGTVADILRAAIPERHARAAKEFLANAQEAIPLASPRPAPEPGPWEAYRGGPEFLAALGAGKAVRACMAALPGPAGGVEVLVRAVQAVRRAGRSVLLVVPTTRAARTLQATLATRVGENPTLMVSEESHEKRYRAFLSVLSGQSRIVVGTRGAAWAPLTDLGLAIIMDDAASTLRDIRAPYLAARDVVLERARRENAAFLTFSPYVSEECAQLLSEHRITLLDGTAAARRAALPNISGPHQWPGGEADHLRLPQPAFPILRRALEDGPVLILVPRSGYIPALCCAYCGERALCTICGGNLAQGTPHDPLQCQRCGVRVHPWRCQHCHNGKLRAIRIGSARTAEEIGRAFPGVGIILSGAHSPEGIIGKVSQRPRIVVATPGAEPEAEGGFAAALVLDARYLLGEGLGAETRFIRVLARVAARVRCAAEGGHMLVAGGAPPELLNRIARWELGEYAAELLEQRAELDLPPTATWVGITGASGDVRTYLSMLRAALNRGEAAAAVRGAAGARGTQGTHDVQDAYGEHLFTQFSPGTGTKEWQSEGDKETEADLLTGGAFELASGIVLLGPVPGARPAEITVYARAELSRGITLTRQARKTYGAYSAQRLGGSLRLQVNPPL</sequence>
<keyword evidence="3" id="KW-0238">DNA-binding</keyword>
<evidence type="ECO:0000313" key="5">
    <source>
        <dbReference type="EMBL" id="MDY5140040.1"/>
    </source>
</evidence>
<evidence type="ECO:0000259" key="4">
    <source>
        <dbReference type="Pfam" id="PF17764"/>
    </source>
</evidence>
<dbReference type="InterPro" id="IPR041222">
    <property type="entry name" value="PriA_3primeBD"/>
</dbReference>
<dbReference type="AlphaFoldDB" id="A0AAW9HA95"/>
<dbReference type="Gene3D" id="3.40.50.300">
    <property type="entry name" value="P-loop containing nucleotide triphosphate hydrolases"/>
    <property type="match status" value="1"/>
</dbReference>
<dbReference type="Pfam" id="PF17764">
    <property type="entry name" value="PriA_3primeBD"/>
    <property type="match status" value="1"/>
</dbReference>
<name>A0AAW9HA95_9ACTO</name>
<evidence type="ECO:0000313" key="7">
    <source>
        <dbReference type="Proteomes" id="UP001284901"/>
    </source>
</evidence>
<dbReference type="GO" id="GO:0006270">
    <property type="term" value="P:DNA replication initiation"/>
    <property type="evidence" value="ECO:0007669"/>
    <property type="project" value="TreeGrafter"/>
</dbReference>
<dbReference type="Gene3D" id="3.40.1440.60">
    <property type="entry name" value="PriA, 3(prime) DNA-binding domain"/>
    <property type="match status" value="1"/>
</dbReference>
<dbReference type="GO" id="GO:0005524">
    <property type="term" value="F:ATP binding"/>
    <property type="evidence" value="ECO:0007669"/>
    <property type="project" value="UniProtKB-KW"/>
</dbReference>
<dbReference type="EMBL" id="JAWNFV010000002">
    <property type="protein sequence ID" value="MDY5140040.1"/>
    <property type="molecule type" value="Genomic_DNA"/>
</dbReference>
<evidence type="ECO:0000256" key="2">
    <source>
        <dbReference type="ARBA" id="ARBA00022840"/>
    </source>
</evidence>
<dbReference type="GO" id="GO:0006302">
    <property type="term" value="P:double-strand break repair"/>
    <property type="evidence" value="ECO:0007669"/>
    <property type="project" value="TreeGrafter"/>
</dbReference>
<dbReference type="InterPro" id="IPR042115">
    <property type="entry name" value="PriA_3primeBD_sf"/>
</dbReference>
<dbReference type="GO" id="GO:0006310">
    <property type="term" value="P:DNA recombination"/>
    <property type="evidence" value="ECO:0007669"/>
    <property type="project" value="TreeGrafter"/>
</dbReference>
<protein>
    <recommendedName>
        <fullName evidence="4">Primosomal protein N' 3' DNA-binding domain-containing protein</fullName>
    </recommendedName>
</protein>
<feature type="domain" description="Primosomal protein N' 3' DNA-binding" evidence="4">
    <location>
        <begin position="48"/>
        <end position="139"/>
    </location>
</feature>
<evidence type="ECO:0000256" key="3">
    <source>
        <dbReference type="ARBA" id="ARBA00023125"/>
    </source>
</evidence>
<evidence type="ECO:0000256" key="1">
    <source>
        <dbReference type="ARBA" id="ARBA00022741"/>
    </source>
</evidence>
<dbReference type="SUPFAM" id="SSF52540">
    <property type="entry name" value="P-loop containing nucleoside triphosphate hydrolases"/>
    <property type="match status" value="1"/>
</dbReference>
<evidence type="ECO:0000313" key="6">
    <source>
        <dbReference type="EMBL" id="MDY5145423.1"/>
    </source>
</evidence>
<keyword evidence="7" id="KW-1185">Reference proteome</keyword>
<dbReference type="PANTHER" id="PTHR30580">
    <property type="entry name" value="PRIMOSOMAL PROTEIN N"/>
    <property type="match status" value="1"/>
</dbReference>
<keyword evidence="2" id="KW-0067">ATP-binding</keyword>
<organism evidence="5 8">
    <name type="scientific">Actinotignum timonense</name>
    <dbReference type="NCBI Taxonomy" id="1870995"/>
    <lineage>
        <taxon>Bacteria</taxon>
        <taxon>Bacillati</taxon>
        <taxon>Actinomycetota</taxon>
        <taxon>Actinomycetes</taxon>
        <taxon>Actinomycetales</taxon>
        <taxon>Actinomycetaceae</taxon>
        <taxon>Actinotignum</taxon>
    </lineage>
</organism>
<gene>
    <name evidence="5" type="ORF">R6G74_01745</name>
    <name evidence="6" type="ORF">R6P33_00095</name>
</gene>
<dbReference type="RefSeq" id="WP_101594808.1">
    <property type="nucleotide sequence ID" value="NZ_CAUPFC010000002.1"/>
</dbReference>
<dbReference type="GeneID" id="92814148"/>
<dbReference type="Proteomes" id="UP001284901">
    <property type="component" value="Unassembled WGS sequence"/>
</dbReference>
<dbReference type="PANTHER" id="PTHR30580:SF0">
    <property type="entry name" value="PRIMOSOMAL PROTEIN N"/>
    <property type="match status" value="1"/>
</dbReference>
<evidence type="ECO:0000313" key="8">
    <source>
        <dbReference type="Proteomes" id="UP001288320"/>
    </source>
</evidence>
<dbReference type="GO" id="GO:0043138">
    <property type="term" value="F:3'-5' DNA helicase activity"/>
    <property type="evidence" value="ECO:0007669"/>
    <property type="project" value="TreeGrafter"/>
</dbReference>
<dbReference type="EMBL" id="JAWNFY010000001">
    <property type="protein sequence ID" value="MDY5145423.1"/>
    <property type="molecule type" value="Genomic_DNA"/>
</dbReference>
<dbReference type="GO" id="GO:0003677">
    <property type="term" value="F:DNA binding"/>
    <property type="evidence" value="ECO:0007669"/>
    <property type="project" value="UniProtKB-KW"/>
</dbReference>
<comment type="caution">
    <text evidence="5">The sequence shown here is derived from an EMBL/GenBank/DDBJ whole genome shotgun (WGS) entry which is preliminary data.</text>
</comment>
<accession>A0AAW9HA95</accession>
<proteinExistence type="predicted"/>
<dbReference type="Proteomes" id="UP001288320">
    <property type="component" value="Unassembled WGS sequence"/>
</dbReference>
<reference evidence="5 7" key="1">
    <citation type="submission" date="2023-10" db="EMBL/GenBank/DDBJ databases">
        <title>Whole Genome based description of the genera Actinobaculum and Actinotignum reveals a complex phylogenetic relationship within the species included in the genus Actinotignum.</title>
        <authorList>
            <person name="Jensen C.S."/>
            <person name="Dargis R."/>
            <person name="Kemp M."/>
            <person name="Christensen J.J."/>
        </authorList>
    </citation>
    <scope>NUCLEOTIDE SEQUENCE</scope>
    <source>
        <strain evidence="6 7">SLA_B089</strain>
        <strain evidence="5">SLA_B245</strain>
    </source>
</reference>